<dbReference type="InterPro" id="IPR016185">
    <property type="entry name" value="PreATP-grasp_dom_sf"/>
</dbReference>
<dbReference type="RefSeq" id="WP_350931415.1">
    <property type="nucleotide sequence ID" value="NZ_CP157762.1"/>
</dbReference>
<dbReference type="InterPro" id="IPR011761">
    <property type="entry name" value="ATP-grasp"/>
</dbReference>
<dbReference type="SUPFAM" id="SSF51246">
    <property type="entry name" value="Rudiment single hybrid motif"/>
    <property type="match status" value="1"/>
</dbReference>
<dbReference type="PANTHER" id="PTHR48095">
    <property type="entry name" value="PYRUVATE CARBOXYLASE SUBUNIT A"/>
    <property type="match status" value="1"/>
</dbReference>
<dbReference type="InterPro" id="IPR011764">
    <property type="entry name" value="Biotin_carboxylation_dom"/>
</dbReference>
<evidence type="ECO:0000256" key="2">
    <source>
        <dbReference type="ARBA" id="ARBA00013263"/>
    </source>
</evidence>
<keyword evidence="5 7" id="KW-0067">ATP-binding</keyword>
<evidence type="ECO:0000313" key="11">
    <source>
        <dbReference type="EMBL" id="XCH72559.1"/>
    </source>
</evidence>
<reference evidence="11" key="2">
    <citation type="submission" date="2024-06" db="EMBL/GenBank/DDBJ databases">
        <title>Micromonospora mangrovi CCTCC AA 2012012 genome sequences.</title>
        <authorList>
            <person name="Gao J."/>
        </authorList>
    </citation>
    <scope>NUCLEOTIDE SEQUENCE</scope>
    <source>
        <strain evidence="11">CCTCC AA 2012012</strain>
    </source>
</reference>
<gene>
    <name evidence="11" type="ORF">ABUL08_19815</name>
    <name evidence="10" type="ORF">VK199_19745</name>
</gene>
<dbReference type="InterPro" id="IPR005479">
    <property type="entry name" value="CPAse_ATP-bd"/>
</dbReference>
<evidence type="ECO:0000256" key="1">
    <source>
        <dbReference type="ARBA" id="ARBA00003761"/>
    </source>
</evidence>
<dbReference type="GO" id="GO:0046872">
    <property type="term" value="F:metal ion binding"/>
    <property type="evidence" value="ECO:0007669"/>
    <property type="project" value="InterPro"/>
</dbReference>
<dbReference type="InterPro" id="IPR005482">
    <property type="entry name" value="Biotin_COase_C"/>
</dbReference>
<dbReference type="InterPro" id="IPR051602">
    <property type="entry name" value="ACC_Biotin_Carboxylase"/>
</dbReference>
<name>A0AAU7M2U1_9ACTN</name>
<dbReference type="InterPro" id="IPR011054">
    <property type="entry name" value="Rudment_hybrid_motif"/>
</dbReference>
<keyword evidence="4 7" id="KW-0547">Nucleotide-binding</keyword>
<evidence type="ECO:0000259" key="8">
    <source>
        <dbReference type="PROSITE" id="PS50975"/>
    </source>
</evidence>
<evidence type="ECO:0000256" key="6">
    <source>
        <dbReference type="ARBA" id="ARBA00048600"/>
    </source>
</evidence>
<dbReference type="FunFam" id="3.30.1490.20:FF:000003">
    <property type="entry name" value="acetyl-CoA carboxylase isoform X1"/>
    <property type="match status" value="1"/>
</dbReference>
<evidence type="ECO:0000313" key="10">
    <source>
        <dbReference type="EMBL" id="XBP91861.1"/>
    </source>
</evidence>
<proteinExistence type="predicted"/>
<evidence type="ECO:0000256" key="4">
    <source>
        <dbReference type="ARBA" id="ARBA00022741"/>
    </source>
</evidence>
<comment type="catalytic activity">
    <reaction evidence="6">
        <text>N(6)-biotinyl-L-lysyl-[protein] + hydrogencarbonate + ATP = N(6)-carboxybiotinyl-L-lysyl-[protein] + ADP + phosphate + H(+)</text>
        <dbReference type="Rhea" id="RHEA:13501"/>
        <dbReference type="Rhea" id="RHEA-COMP:10505"/>
        <dbReference type="Rhea" id="RHEA-COMP:10506"/>
        <dbReference type="ChEBI" id="CHEBI:15378"/>
        <dbReference type="ChEBI" id="CHEBI:17544"/>
        <dbReference type="ChEBI" id="CHEBI:30616"/>
        <dbReference type="ChEBI" id="CHEBI:43474"/>
        <dbReference type="ChEBI" id="CHEBI:83144"/>
        <dbReference type="ChEBI" id="CHEBI:83145"/>
        <dbReference type="ChEBI" id="CHEBI:456216"/>
        <dbReference type="EC" id="6.3.4.14"/>
    </reaction>
</comment>
<feature type="domain" description="ATP-grasp" evidence="8">
    <location>
        <begin position="120"/>
        <end position="316"/>
    </location>
</feature>
<dbReference type="EMBL" id="CP157762">
    <property type="protein sequence ID" value="XBP91861.1"/>
    <property type="molecule type" value="Genomic_DNA"/>
</dbReference>
<organism evidence="10">
    <name type="scientific">Micromonospora sp. CCTCC AA 2012012</name>
    <dbReference type="NCBI Taxonomy" id="3111921"/>
    <lineage>
        <taxon>Bacteria</taxon>
        <taxon>Bacillati</taxon>
        <taxon>Actinomycetota</taxon>
        <taxon>Actinomycetes</taxon>
        <taxon>Micromonosporales</taxon>
        <taxon>Micromonosporaceae</taxon>
        <taxon>Micromonospora</taxon>
    </lineage>
</organism>
<reference evidence="10" key="1">
    <citation type="submission" date="2024-01" db="EMBL/GenBank/DDBJ databases">
        <title>The genome sequence of Micromonospora mangrovi CCTCC AA 2012012.</title>
        <authorList>
            <person name="Gao J."/>
        </authorList>
    </citation>
    <scope>NUCLEOTIDE SEQUENCE</scope>
    <source>
        <strain evidence="10">CCTCC AA 2012012</strain>
    </source>
</reference>
<feature type="domain" description="Biotin carboxylation" evidence="9">
    <location>
        <begin position="1"/>
        <end position="447"/>
    </location>
</feature>
<dbReference type="SUPFAM" id="SSF52440">
    <property type="entry name" value="PreATP-grasp domain"/>
    <property type="match status" value="1"/>
</dbReference>
<evidence type="ECO:0000259" key="9">
    <source>
        <dbReference type="PROSITE" id="PS50979"/>
    </source>
</evidence>
<protein>
    <recommendedName>
        <fullName evidence="2">biotin carboxylase</fullName>
        <ecNumber evidence="2">6.3.4.14</ecNumber>
    </recommendedName>
</protein>
<dbReference type="Pfam" id="PF02786">
    <property type="entry name" value="CPSase_L_D2"/>
    <property type="match status" value="1"/>
</dbReference>
<comment type="function">
    <text evidence="1">This protein is a component of the acetyl coenzyme A carboxylase complex; first, biotin carboxylase catalyzes the carboxylation of the carrier protein and then the transcarboxylase transfers the carboxyl group to form malonyl-CoA.</text>
</comment>
<dbReference type="AlphaFoldDB" id="A0AAU7M2U1"/>
<dbReference type="SUPFAM" id="SSF56059">
    <property type="entry name" value="Glutathione synthetase ATP-binding domain-like"/>
    <property type="match status" value="1"/>
</dbReference>
<sequence>MFHTVLVANRGEIALRVVRTCREMGIRTVVAHSTADRDSAAVRAADGAIQIGPPTPKRSYLSIPAVIEAARVCGAQAVHPGYGFLSEDADFAEVCAANDLVFVGPPPEVMGRLGDKAAARREMASYGLPVLPGSAGTVNSLAEASEVVDRIGYPVIIKAAAGGGGRGMSVVHSARDLARAYRATRASAQAVFGDGRVYLERFCEQARHVEVQVLADRHGTVLHLGERDCSVQRRHQKLVEEAPAPNLPESLRAEMAAAAVAGARAAGYVGAGTFEFLVADDGFHFMEINCRIQVEHPVTEMVTGLDLVREQIRIAAGLPLETGQHDVLPRGVALECRVNAEDPARDFAPAPGTLDEFVPPGGPFTRVDTHGYAGWRVTSDYDSLLAKVVVWAPDRPHAIARMRRALAEFRVAGRGMRTTIPALGRVLDEPDFIAGIHGTDLLSRMEK</sequence>
<evidence type="ECO:0000256" key="5">
    <source>
        <dbReference type="ARBA" id="ARBA00022840"/>
    </source>
</evidence>
<dbReference type="InterPro" id="IPR005481">
    <property type="entry name" value="BC-like_N"/>
</dbReference>
<dbReference type="NCBIfam" id="NF006367">
    <property type="entry name" value="PRK08591.1"/>
    <property type="match status" value="1"/>
</dbReference>
<dbReference type="EMBL" id="CP159342">
    <property type="protein sequence ID" value="XCH72559.1"/>
    <property type="molecule type" value="Genomic_DNA"/>
</dbReference>
<dbReference type="PANTHER" id="PTHR48095:SF2">
    <property type="entry name" value="BIOTIN CARBOXYLASE, CHLOROPLASTIC"/>
    <property type="match status" value="1"/>
</dbReference>
<accession>A0AAU7M2U1</accession>
<dbReference type="Pfam" id="PF00289">
    <property type="entry name" value="Biotin_carb_N"/>
    <property type="match status" value="1"/>
</dbReference>
<evidence type="ECO:0000256" key="7">
    <source>
        <dbReference type="PROSITE-ProRule" id="PRU00409"/>
    </source>
</evidence>
<dbReference type="PROSITE" id="PS50979">
    <property type="entry name" value="BC"/>
    <property type="match status" value="1"/>
</dbReference>
<dbReference type="Pfam" id="PF02785">
    <property type="entry name" value="Biotin_carb_C"/>
    <property type="match status" value="1"/>
</dbReference>
<dbReference type="EC" id="6.3.4.14" evidence="2"/>
<dbReference type="PROSITE" id="PS50975">
    <property type="entry name" value="ATP_GRASP"/>
    <property type="match status" value="1"/>
</dbReference>
<dbReference type="PROSITE" id="PS00866">
    <property type="entry name" value="CPSASE_1"/>
    <property type="match status" value="1"/>
</dbReference>
<dbReference type="SMART" id="SM00878">
    <property type="entry name" value="Biotin_carb_C"/>
    <property type="match status" value="1"/>
</dbReference>
<dbReference type="Gene3D" id="3.30.470.20">
    <property type="entry name" value="ATP-grasp fold, B domain"/>
    <property type="match status" value="1"/>
</dbReference>
<dbReference type="GO" id="GO:0005524">
    <property type="term" value="F:ATP binding"/>
    <property type="evidence" value="ECO:0007669"/>
    <property type="project" value="UniProtKB-UniRule"/>
</dbReference>
<dbReference type="GO" id="GO:0004075">
    <property type="term" value="F:biotin carboxylase activity"/>
    <property type="evidence" value="ECO:0007669"/>
    <property type="project" value="UniProtKB-EC"/>
</dbReference>
<keyword evidence="3 10" id="KW-0436">Ligase</keyword>
<evidence type="ECO:0000256" key="3">
    <source>
        <dbReference type="ARBA" id="ARBA00022598"/>
    </source>
</evidence>